<keyword evidence="2" id="KW-1185">Reference proteome</keyword>
<evidence type="ECO:0000313" key="1">
    <source>
        <dbReference type="EMBL" id="TWF84145.1"/>
    </source>
</evidence>
<accession>A0A561TAJ6</accession>
<evidence type="ECO:0000313" key="2">
    <source>
        <dbReference type="Proteomes" id="UP000316603"/>
    </source>
</evidence>
<gene>
    <name evidence="1" type="ORF">FHX78_111079</name>
</gene>
<reference evidence="1 2" key="1">
    <citation type="submission" date="2019-06" db="EMBL/GenBank/DDBJ databases">
        <title>Sequencing the genomes of 1000 actinobacteria strains.</title>
        <authorList>
            <person name="Klenk H.-P."/>
        </authorList>
    </citation>
    <scope>NUCLEOTIDE SEQUENCE [LARGE SCALE GENOMIC DNA]</scope>
    <source>
        <strain evidence="1 2">DSM 41695</strain>
    </source>
</reference>
<proteinExistence type="predicted"/>
<comment type="caution">
    <text evidence="1">The sequence shown here is derived from an EMBL/GenBank/DDBJ whole genome shotgun (WGS) entry which is preliminary data.</text>
</comment>
<organism evidence="1 2">
    <name type="scientific">Streptomyces capillispiralis</name>
    <dbReference type="NCBI Taxonomy" id="68182"/>
    <lineage>
        <taxon>Bacteria</taxon>
        <taxon>Bacillati</taxon>
        <taxon>Actinomycetota</taxon>
        <taxon>Actinomycetes</taxon>
        <taxon>Kitasatosporales</taxon>
        <taxon>Streptomycetaceae</taxon>
        <taxon>Streptomyces</taxon>
    </lineage>
</organism>
<protein>
    <submittedName>
        <fullName evidence="1">Uncharacterized protein</fullName>
    </submittedName>
</protein>
<name>A0A561TAJ6_9ACTN</name>
<sequence length="119" mass="12226">MSPLAPTSPRAAWDRMPAPDGCAPAPRIAAAFAEDAVVRPLEAGAVEAVLREPADRSGAVLGLHNPSAVEARVDLGALLPELAGRTWHFVSGSMHTSAAPGGLYVHLPASGQVWLSVTS</sequence>
<dbReference type="AlphaFoldDB" id="A0A561TAJ6"/>
<dbReference type="RefSeq" id="WP_229924006.1">
    <property type="nucleotide sequence ID" value="NZ_BNCE01000008.1"/>
</dbReference>
<dbReference type="EMBL" id="VIWV01000001">
    <property type="protein sequence ID" value="TWF84145.1"/>
    <property type="molecule type" value="Genomic_DNA"/>
</dbReference>
<dbReference type="Proteomes" id="UP000316603">
    <property type="component" value="Unassembled WGS sequence"/>
</dbReference>